<dbReference type="Gene3D" id="3.30.420.10">
    <property type="entry name" value="Ribonuclease H-like superfamily/Ribonuclease H"/>
    <property type="match status" value="1"/>
</dbReference>
<dbReference type="GO" id="GO:0003676">
    <property type="term" value="F:nucleic acid binding"/>
    <property type="evidence" value="ECO:0007669"/>
    <property type="project" value="InterPro"/>
</dbReference>
<dbReference type="HOGENOM" id="CLU_211127_0_0_3"/>
<reference evidence="2 3" key="1">
    <citation type="journal article" date="2015" name="Genome Announc.">
        <title>Complete Genome Sequence of Microcystis aeruginosa NIES-2549, a Bloom-Forming Cyanobacterium from Lake Kasumigaura, Japan.</title>
        <authorList>
            <person name="Yamaguchi H."/>
            <person name="Suzuki S."/>
            <person name="Tanabe Y."/>
            <person name="Osana Y."/>
            <person name="Shimura Y."/>
            <person name="Ishida K."/>
            <person name="Kawachi M."/>
        </authorList>
    </citation>
    <scope>NUCLEOTIDE SEQUENCE [LARGE SCALE GENOMIC DNA]</scope>
    <source>
        <strain evidence="2 3">NIES-2549</strain>
    </source>
</reference>
<dbReference type="Pfam" id="PF13358">
    <property type="entry name" value="DDE_3"/>
    <property type="match status" value="1"/>
</dbReference>
<gene>
    <name evidence="2" type="ORF">MYAER_2163</name>
</gene>
<protein>
    <submittedName>
        <fullName evidence="2">Mobile element protein</fullName>
    </submittedName>
</protein>
<organism evidence="2 3">
    <name type="scientific">Microcystis aeruginosa NIES-2549</name>
    <dbReference type="NCBI Taxonomy" id="1641812"/>
    <lineage>
        <taxon>Bacteria</taxon>
        <taxon>Bacillati</taxon>
        <taxon>Cyanobacteriota</taxon>
        <taxon>Cyanophyceae</taxon>
        <taxon>Oscillatoriophycideae</taxon>
        <taxon>Chroococcales</taxon>
        <taxon>Microcystaceae</taxon>
        <taxon>Microcystis</taxon>
    </lineage>
</organism>
<evidence type="ECO:0000313" key="2">
    <source>
        <dbReference type="EMBL" id="AKE64511.1"/>
    </source>
</evidence>
<evidence type="ECO:0000259" key="1">
    <source>
        <dbReference type="Pfam" id="PF13358"/>
    </source>
</evidence>
<dbReference type="InterPro" id="IPR036397">
    <property type="entry name" value="RNaseH_sf"/>
</dbReference>
<name>A0A0F6U4V8_MICAE</name>
<dbReference type="PATRIC" id="fig|1641812.3.peg.2235"/>
<accession>A0A0F6U4V8</accession>
<proteinExistence type="predicted"/>
<feature type="domain" description="Tc1-like transposase DDE" evidence="1">
    <location>
        <begin position="5"/>
        <end position="50"/>
    </location>
</feature>
<evidence type="ECO:0000313" key="3">
    <source>
        <dbReference type="Proteomes" id="UP000034103"/>
    </source>
</evidence>
<dbReference type="Proteomes" id="UP000034103">
    <property type="component" value="Chromosome"/>
</dbReference>
<dbReference type="EMBL" id="CP011304">
    <property type="protein sequence ID" value="AKE64511.1"/>
    <property type="molecule type" value="Genomic_DNA"/>
</dbReference>
<dbReference type="AlphaFoldDB" id="A0A0F6U4V8"/>
<dbReference type="InterPro" id="IPR038717">
    <property type="entry name" value="Tc1-like_DDE_dom"/>
</dbReference>
<sequence length="70" mass="8647">MEKLEEWEKKNLKIFWLPTYSPHLNLIEILWRFLKYEWIEFSAYKDRKSLLAYVKKVLDNFGGEYVINFA</sequence>